<comment type="subcellular location">
    <subcellularLocation>
        <location evidence="1">Cell outer membrane</location>
    </subcellularLocation>
</comment>
<dbReference type="Gene3D" id="1.25.40.390">
    <property type="match status" value="1"/>
</dbReference>
<evidence type="ECO:0000259" key="7">
    <source>
        <dbReference type="Pfam" id="PF07980"/>
    </source>
</evidence>
<evidence type="ECO:0000256" key="6">
    <source>
        <dbReference type="SAM" id="SignalP"/>
    </source>
</evidence>
<protein>
    <submittedName>
        <fullName evidence="9">RagB/SusD family nutrient uptake outer membrane protein</fullName>
    </submittedName>
</protein>
<organism evidence="9 10">
    <name type="scientific">Pedobacter riviphilus</name>
    <dbReference type="NCBI Taxonomy" id="2766984"/>
    <lineage>
        <taxon>Bacteria</taxon>
        <taxon>Pseudomonadati</taxon>
        <taxon>Bacteroidota</taxon>
        <taxon>Sphingobacteriia</taxon>
        <taxon>Sphingobacteriales</taxon>
        <taxon>Sphingobacteriaceae</taxon>
        <taxon>Pedobacter</taxon>
    </lineage>
</organism>
<dbReference type="InterPro" id="IPR011990">
    <property type="entry name" value="TPR-like_helical_dom_sf"/>
</dbReference>
<keyword evidence="10" id="KW-1185">Reference proteome</keyword>
<dbReference type="Pfam" id="PF07980">
    <property type="entry name" value="SusD_RagB"/>
    <property type="match status" value="1"/>
</dbReference>
<evidence type="ECO:0000256" key="5">
    <source>
        <dbReference type="ARBA" id="ARBA00023237"/>
    </source>
</evidence>
<accession>A0ABX6TI28</accession>
<dbReference type="SUPFAM" id="SSF48452">
    <property type="entry name" value="TPR-like"/>
    <property type="match status" value="1"/>
</dbReference>
<dbReference type="Pfam" id="PF14322">
    <property type="entry name" value="SusD-like_3"/>
    <property type="match status" value="1"/>
</dbReference>
<comment type="similarity">
    <text evidence="2">Belongs to the SusD family.</text>
</comment>
<keyword evidence="3 6" id="KW-0732">Signal</keyword>
<name>A0ABX6TI28_9SPHI</name>
<keyword evidence="5" id="KW-0998">Cell outer membrane</keyword>
<dbReference type="EMBL" id="CP061171">
    <property type="protein sequence ID" value="QNR85169.1"/>
    <property type="molecule type" value="Genomic_DNA"/>
</dbReference>
<evidence type="ECO:0000256" key="2">
    <source>
        <dbReference type="ARBA" id="ARBA00006275"/>
    </source>
</evidence>
<dbReference type="InterPro" id="IPR033985">
    <property type="entry name" value="SusD-like_N"/>
</dbReference>
<feature type="domain" description="RagB/SusD" evidence="7">
    <location>
        <begin position="334"/>
        <end position="586"/>
    </location>
</feature>
<evidence type="ECO:0000256" key="3">
    <source>
        <dbReference type="ARBA" id="ARBA00022729"/>
    </source>
</evidence>
<reference evidence="9 10" key="1">
    <citation type="submission" date="2020-09" db="EMBL/GenBank/DDBJ databases">
        <title>Pedobacter sp. SW-16 isolated from soil near Yeocheon.</title>
        <authorList>
            <person name="Im H.S."/>
            <person name="Joung Y."/>
            <person name="Lee S.-S."/>
        </authorList>
    </citation>
    <scope>NUCLEOTIDE SEQUENCE [LARGE SCALE GENOMIC DNA]</scope>
    <source>
        <strain evidence="9 10">SW-16</strain>
    </source>
</reference>
<evidence type="ECO:0000313" key="9">
    <source>
        <dbReference type="EMBL" id="QNR85169.1"/>
    </source>
</evidence>
<feature type="chain" id="PRO_5046798072" evidence="6">
    <location>
        <begin position="24"/>
        <end position="586"/>
    </location>
</feature>
<feature type="signal peptide" evidence="6">
    <location>
        <begin position="1"/>
        <end position="23"/>
    </location>
</feature>
<evidence type="ECO:0000256" key="4">
    <source>
        <dbReference type="ARBA" id="ARBA00023136"/>
    </source>
</evidence>
<gene>
    <name evidence="9" type="ORF">H9N25_01290</name>
</gene>
<evidence type="ECO:0000313" key="10">
    <source>
        <dbReference type="Proteomes" id="UP000516439"/>
    </source>
</evidence>
<keyword evidence="4" id="KW-0472">Membrane</keyword>
<feature type="domain" description="SusD-like N-terminal" evidence="8">
    <location>
        <begin position="56"/>
        <end position="219"/>
    </location>
</feature>
<evidence type="ECO:0000259" key="8">
    <source>
        <dbReference type="Pfam" id="PF14322"/>
    </source>
</evidence>
<proteinExistence type="inferred from homology"/>
<dbReference type="Proteomes" id="UP000516439">
    <property type="component" value="Chromosome"/>
</dbReference>
<dbReference type="RefSeq" id="WP_190327685.1">
    <property type="nucleotide sequence ID" value="NZ_CP061171.1"/>
</dbReference>
<sequence length="586" mass="65265">MKRLKLLLCVVTLLFCISCKDMLEPEIENNLDLESTTNNASYAQGLLLNGYNRIPTNSWSFNDVSTDDAVTNDKNNAYLKIATGQWTAINNPLSQWTNSRAAIQYLNLFFSVTDQVKWAVDQNINKMFNDRMKGEAFALRALFNFYLLQAHGGKGTNGQLLGIPIVLQPEGLDADFNKPRATFDDCMAQIYRDLDMAEQLLPNDFEDIATDAQVPAKYAGVGKDNYNRVFGYYFRGRITARIAKAIKAKASLLAASPAFNPSATAKWEKAANDAAAVIDLRGGLVNLNLNDIKWYDKDAGIDGLASGVNPSEILWRSDVGSSNDLERSNFPPTLFGSGRINPTQNLVNAFPMANGYPILENNSGFVAASPYDNRDPRLKLYILVNGGTSGTSGSVINTSANGTTNDALNKVETSTRTGYYMRKLLRQDVNLNPSSTTSQKHYNPRIRYTEIYLAYAEAANEAWGPISNGTHAYSAYDVIKAIRKRAGVGASNNDAYLESIKSDQVKMRALIRNERRLELCFEGFRFWDLRRWNANLNEVAQGISIIAPAYNPINVENRAYQNYMVYGPLPYSEILKYNNLIQNAGW</sequence>
<dbReference type="InterPro" id="IPR012944">
    <property type="entry name" value="SusD_RagB_dom"/>
</dbReference>
<evidence type="ECO:0000256" key="1">
    <source>
        <dbReference type="ARBA" id="ARBA00004442"/>
    </source>
</evidence>